<feature type="compositionally biased region" description="Polar residues" evidence="1">
    <location>
        <begin position="313"/>
        <end position="326"/>
    </location>
</feature>
<dbReference type="Proteomes" id="UP000499080">
    <property type="component" value="Unassembled WGS sequence"/>
</dbReference>
<feature type="region of interest" description="Disordered" evidence="1">
    <location>
        <begin position="313"/>
        <end position="335"/>
    </location>
</feature>
<protein>
    <recommendedName>
        <fullName evidence="4">ZP domain-containing protein</fullName>
    </recommendedName>
</protein>
<feature type="region of interest" description="Disordered" evidence="1">
    <location>
        <begin position="24"/>
        <end position="94"/>
    </location>
</feature>
<dbReference type="PANTHER" id="PTHR39959:SF2">
    <property type="entry name" value="RE44287P"/>
    <property type="match status" value="1"/>
</dbReference>
<sequence length="410" mass="45227">MKHFTENFIFWGVFCQVLMKASFEDQPDDSKKKADRFGVGWWDPDPWISEPQPPAPLGPPPPRPQPARPPAPLDQPRPPAPLVQPPAPIQNIHHSTNHVEGDHVTRGGMHAEDIQCLHSNGITLLSAVIIPPAEYTSQPVFEDAAGPSYTAADCAMRPNEGPGFQRTFAMYVQHFNKCGVRVQQGSDGKEWISVTIRFPFMEGLRMAEDEYVMIMCKPQDRIATTQHVMDIRGTATEGRSVQTKKVFRSGPRDVACRMSLMSRNQGSRTFNREMKSGATVRVGQDLQIRAMVKEGDGWNFAMLKDVTITRMSGNRASSSARPSQHPQDAGGANSIDVGENAIYRDQRTGQHDDATAHDIAQLVLSDGLPRQDEAADVKTDRNPKGPCLGCMVDVVSNPTPACRVSSRSSY</sequence>
<feature type="compositionally biased region" description="Pro residues" evidence="1">
    <location>
        <begin position="51"/>
        <end position="88"/>
    </location>
</feature>
<organism evidence="2 3">
    <name type="scientific">Araneus ventricosus</name>
    <name type="common">Orbweaver spider</name>
    <name type="synonym">Epeira ventricosa</name>
    <dbReference type="NCBI Taxonomy" id="182803"/>
    <lineage>
        <taxon>Eukaryota</taxon>
        <taxon>Metazoa</taxon>
        <taxon>Ecdysozoa</taxon>
        <taxon>Arthropoda</taxon>
        <taxon>Chelicerata</taxon>
        <taxon>Arachnida</taxon>
        <taxon>Araneae</taxon>
        <taxon>Araneomorphae</taxon>
        <taxon>Entelegynae</taxon>
        <taxon>Araneoidea</taxon>
        <taxon>Araneidae</taxon>
        <taxon>Araneus</taxon>
    </lineage>
</organism>
<keyword evidence="3" id="KW-1185">Reference proteome</keyword>
<evidence type="ECO:0000313" key="3">
    <source>
        <dbReference type="Proteomes" id="UP000499080"/>
    </source>
</evidence>
<accession>A0A4Y2JEU6</accession>
<gene>
    <name evidence="2" type="ORF">AVEN_91098_1</name>
</gene>
<comment type="caution">
    <text evidence="2">The sequence shown here is derived from an EMBL/GenBank/DDBJ whole genome shotgun (WGS) entry which is preliminary data.</text>
</comment>
<dbReference type="AlphaFoldDB" id="A0A4Y2JEU6"/>
<dbReference type="EMBL" id="BGPR01003459">
    <property type="protein sequence ID" value="GBM88405.1"/>
    <property type="molecule type" value="Genomic_DNA"/>
</dbReference>
<reference evidence="2 3" key="1">
    <citation type="journal article" date="2019" name="Sci. Rep.">
        <title>Orb-weaving spider Araneus ventricosus genome elucidates the spidroin gene catalogue.</title>
        <authorList>
            <person name="Kono N."/>
            <person name="Nakamura H."/>
            <person name="Ohtoshi R."/>
            <person name="Moran D.A.P."/>
            <person name="Shinohara A."/>
            <person name="Yoshida Y."/>
            <person name="Fujiwara M."/>
            <person name="Mori M."/>
            <person name="Tomita M."/>
            <person name="Arakawa K."/>
        </authorList>
    </citation>
    <scope>NUCLEOTIDE SEQUENCE [LARGE SCALE GENOMIC DNA]</scope>
</reference>
<evidence type="ECO:0000256" key="1">
    <source>
        <dbReference type="SAM" id="MobiDB-lite"/>
    </source>
</evidence>
<proteinExistence type="predicted"/>
<dbReference type="PANTHER" id="PTHR39959">
    <property type="entry name" value="RE44287P-RELATED"/>
    <property type="match status" value="1"/>
</dbReference>
<dbReference type="OrthoDB" id="6757328at2759"/>
<evidence type="ECO:0008006" key="4">
    <source>
        <dbReference type="Google" id="ProtNLM"/>
    </source>
</evidence>
<evidence type="ECO:0000313" key="2">
    <source>
        <dbReference type="EMBL" id="GBM88405.1"/>
    </source>
</evidence>
<name>A0A4Y2JEU6_ARAVE</name>